<proteinExistence type="predicted"/>
<dbReference type="EMBL" id="JAGGMR010000001">
    <property type="protein sequence ID" value="MBP2192843.1"/>
    <property type="molecule type" value="Genomic_DNA"/>
</dbReference>
<gene>
    <name evidence="2" type="ORF">BJ987_005744</name>
</gene>
<accession>A0ABS4QMB3</accession>
<dbReference type="Proteomes" id="UP001519325">
    <property type="component" value="Unassembled WGS sequence"/>
</dbReference>
<name>A0ABS4QMB3_9NOCA</name>
<dbReference type="RefSeq" id="WP_209895975.1">
    <property type="nucleotide sequence ID" value="NZ_JAGGMR010000001.1"/>
</dbReference>
<keyword evidence="1" id="KW-0472">Membrane</keyword>
<evidence type="ECO:0000313" key="3">
    <source>
        <dbReference type="Proteomes" id="UP001519325"/>
    </source>
</evidence>
<reference evidence="2 3" key="1">
    <citation type="submission" date="2021-03" db="EMBL/GenBank/DDBJ databases">
        <title>Sequencing the genomes of 1000 actinobacteria strains.</title>
        <authorList>
            <person name="Klenk H.-P."/>
        </authorList>
    </citation>
    <scope>NUCLEOTIDE SEQUENCE [LARGE SCALE GENOMIC DNA]</scope>
    <source>
        <strain evidence="2 3">DSM 45516</strain>
    </source>
</reference>
<organism evidence="2 3">
    <name type="scientific">Nocardia goodfellowii</name>
    <dbReference type="NCBI Taxonomy" id="882446"/>
    <lineage>
        <taxon>Bacteria</taxon>
        <taxon>Bacillati</taxon>
        <taxon>Actinomycetota</taxon>
        <taxon>Actinomycetes</taxon>
        <taxon>Mycobacteriales</taxon>
        <taxon>Nocardiaceae</taxon>
        <taxon>Nocardia</taxon>
    </lineage>
</organism>
<sequence>MAVVSLPARTVSPWRWVLRGLGVVVTIACLVAVGRFVWPQPGVDEQPAGTARQLSFLRGAIADGADTAAQRQFPEGYFFVNALYGLAWVQTGLHDPAHRAHAVRESRWALDRLESTAGKAVFDSRLRPAYGVFWAGWTNWLRGGVLALDGGTDAELARRFDEGSAEIAAAFTDAGTPFLPAYPGRAWPVDSTVAIAALRLHDHLRGARFGAVVARWLDDARARLDPATGLLPHQVSPDGSVVAGARATSQTMIHRFLPEIDAEFARTQYAGFRSRFLSYPGGFGPGLREYPQGQAGTGDVDSGPLVAGISLSATVVGMGAARVNGDASLAAALASEGELLGLPLTLPGSKRYAFGLFPIGDAFVVWSSTARLLTTTAPAAQDYGVRWWWRIPWFLLVGVPALAPWVRPLLRRIRE</sequence>
<comment type="caution">
    <text evidence="2">The sequence shown here is derived from an EMBL/GenBank/DDBJ whole genome shotgun (WGS) entry which is preliminary data.</text>
</comment>
<keyword evidence="1" id="KW-1133">Transmembrane helix</keyword>
<evidence type="ECO:0000256" key="1">
    <source>
        <dbReference type="SAM" id="Phobius"/>
    </source>
</evidence>
<evidence type="ECO:0000313" key="2">
    <source>
        <dbReference type="EMBL" id="MBP2192843.1"/>
    </source>
</evidence>
<evidence type="ECO:0008006" key="4">
    <source>
        <dbReference type="Google" id="ProtNLM"/>
    </source>
</evidence>
<keyword evidence="3" id="KW-1185">Reference proteome</keyword>
<feature type="transmembrane region" description="Helical" evidence="1">
    <location>
        <begin position="16"/>
        <end position="38"/>
    </location>
</feature>
<protein>
    <recommendedName>
        <fullName evidence="4">DUF2264 domain-containing protein</fullName>
    </recommendedName>
</protein>
<keyword evidence="1" id="KW-0812">Transmembrane</keyword>